<evidence type="ECO:0000256" key="1">
    <source>
        <dbReference type="SAM" id="Phobius"/>
    </source>
</evidence>
<proteinExistence type="predicted"/>
<dbReference type="Proteomes" id="UP001642484">
    <property type="component" value="Unassembled WGS sequence"/>
</dbReference>
<feature type="transmembrane region" description="Helical" evidence="1">
    <location>
        <begin position="108"/>
        <end position="127"/>
    </location>
</feature>
<accession>A0ABP0RK50</accession>
<organism evidence="2 3">
    <name type="scientific">Durusdinium trenchii</name>
    <dbReference type="NCBI Taxonomy" id="1381693"/>
    <lineage>
        <taxon>Eukaryota</taxon>
        <taxon>Sar</taxon>
        <taxon>Alveolata</taxon>
        <taxon>Dinophyceae</taxon>
        <taxon>Suessiales</taxon>
        <taxon>Symbiodiniaceae</taxon>
        <taxon>Durusdinium</taxon>
    </lineage>
</organism>
<name>A0ABP0RK50_9DINO</name>
<protein>
    <submittedName>
        <fullName evidence="2">Uncharacterized protein</fullName>
    </submittedName>
</protein>
<reference evidence="2 3" key="1">
    <citation type="submission" date="2024-02" db="EMBL/GenBank/DDBJ databases">
        <authorList>
            <person name="Chen Y."/>
            <person name="Shah S."/>
            <person name="Dougan E. K."/>
            <person name="Thang M."/>
            <person name="Chan C."/>
        </authorList>
    </citation>
    <scope>NUCLEOTIDE SEQUENCE [LARGE SCALE GENOMIC DNA]</scope>
</reference>
<keyword evidence="1" id="KW-0812">Transmembrane</keyword>
<evidence type="ECO:0000313" key="3">
    <source>
        <dbReference type="Proteomes" id="UP001642484"/>
    </source>
</evidence>
<evidence type="ECO:0000313" key="2">
    <source>
        <dbReference type="EMBL" id="CAK9100992.1"/>
    </source>
</evidence>
<comment type="caution">
    <text evidence="2">The sequence shown here is derived from an EMBL/GenBank/DDBJ whole genome shotgun (WGS) entry which is preliminary data.</text>
</comment>
<keyword evidence="1" id="KW-0472">Membrane</keyword>
<sequence length="133" mass="15388">MFLCFSLYFSTKHPAPISTSGSSCTSGLEDVEKGFGEEEIEYWRRKMQEKTAEVDRLGHEQKRLKALLLRSGSTDVAEYLSTRGCGMLDETIGWFATSLFKSAFIRRAFCLHLFVLYTWIIFLLWWISTRTHA</sequence>
<keyword evidence="1" id="KW-1133">Transmembrane helix</keyword>
<gene>
    <name evidence="2" type="ORF">CCMP2556_LOCUS47650</name>
</gene>
<dbReference type="EMBL" id="CAXAMN010026151">
    <property type="protein sequence ID" value="CAK9100992.1"/>
    <property type="molecule type" value="Genomic_DNA"/>
</dbReference>
<keyword evidence="3" id="KW-1185">Reference proteome</keyword>